<proteinExistence type="predicted"/>
<comment type="caution">
    <text evidence="2">The sequence shown here is derived from an EMBL/GenBank/DDBJ whole genome shotgun (WGS) entry which is preliminary data.</text>
</comment>
<dbReference type="AlphaFoldDB" id="A0A699VN49"/>
<dbReference type="EMBL" id="BKCJ011479765">
    <property type="protein sequence ID" value="GFD37035.1"/>
    <property type="molecule type" value="Genomic_DNA"/>
</dbReference>
<sequence>KGKAKVSEEQVAHDLLSMQKPKKKSHADQYILQRRISEPAGSSLHDDSPYATRTNTGTLGEGHAGSNPNEMSVGQARPDPGNAGDEEQSIPSPVVHAGSDREHMDLDVADVHLNLPRSN</sequence>
<name>A0A699VN49_TANCI</name>
<feature type="compositionally biased region" description="Basic and acidic residues" evidence="1">
    <location>
        <begin position="1"/>
        <end position="12"/>
    </location>
</feature>
<evidence type="ECO:0000313" key="2">
    <source>
        <dbReference type="EMBL" id="GFD37035.1"/>
    </source>
</evidence>
<feature type="compositionally biased region" description="Basic and acidic residues" evidence="1">
    <location>
        <begin position="98"/>
        <end position="110"/>
    </location>
</feature>
<gene>
    <name evidence="2" type="ORF">Tci_909004</name>
</gene>
<reference evidence="2" key="1">
    <citation type="journal article" date="2019" name="Sci. Rep.">
        <title>Draft genome of Tanacetum cinerariifolium, the natural source of mosquito coil.</title>
        <authorList>
            <person name="Yamashiro T."/>
            <person name="Shiraishi A."/>
            <person name="Satake H."/>
            <person name="Nakayama K."/>
        </authorList>
    </citation>
    <scope>NUCLEOTIDE SEQUENCE</scope>
</reference>
<evidence type="ECO:0000256" key="1">
    <source>
        <dbReference type="SAM" id="MobiDB-lite"/>
    </source>
</evidence>
<feature type="non-terminal residue" evidence="2">
    <location>
        <position position="1"/>
    </location>
</feature>
<organism evidence="2">
    <name type="scientific">Tanacetum cinerariifolium</name>
    <name type="common">Dalmatian daisy</name>
    <name type="synonym">Chrysanthemum cinerariifolium</name>
    <dbReference type="NCBI Taxonomy" id="118510"/>
    <lineage>
        <taxon>Eukaryota</taxon>
        <taxon>Viridiplantae</taxon>
        <taxon>Streptophyta</taxon>
        <taxon>Embryophyta</taxon>
        <taxon>Tracheophyta</taxon>
        <taxon>Spermatophyta</taxon>
        <taxon>Magnoliopsida</taxon>
        <taxon>eudicotyledons</taxon>
        <taxon>Gunneridae</taxon>
        <taxon>Pentapetalae</taxon>
        <taxon>asterids</taxon>
        <taxon>campanulids</taxon>
        <taxon>Asterales</taxon>
        <taxon>Asteraceae</taxon>
        <taxon>Asteroideae</taxon>
        <taxon>Anthemideae</taxon>
        <taxon>Anthemidinae</taxon>
        <taxon>Tanacetum</taxon>
    </lineage>
</organism>
<feature type="region of interest" description="Disordered" evidence="1">
    <location>
        <begin position="1"/>
        <end position="119"/>
    </location>
</feature>
<protein>
    <submittedName>
        <fullName evidence="2">Uncharacterized protein</fullName>
    </submittedName>
</protein>
<accession>A0A699VN49</accession>